<dbReference type="EMBL" id="JAYGIE010000054">
    <property type="protein sequence ID" value="MEA5478057.1"/>
    <property type="molecule type" value="Genomic_DNA"/>
</dbReference>
<accession>A0ABU5TIB6</accession>
<sequence>MEIAIALLQHYSFDLGGYTIRDLTRAWGSFKPEWVRQAVIESLFQGRYKAVSVDQILHLWERKGEPNCRYNREFERLVCGDVAVIYEDRIFYTPPHTSNRETVIAEIPPFKAIEESNPPLPFPRRSMMGTAKIAKAAPQIAEPKPQKYPTRLTTPSGMTAPAKVYPPTSEAEYSEVYRSAYENMTLLAESSMFVDKLRSMCSDRLVLPVPEIVSDIDKVEVPIEN</sequence>
<proteinExistence type="predicted"/>
<name>A0ABU5TIB6_9CYAN</name>
<evidence type="ECO:0000313" key="1">
    <source>
        <dbReference type="EMBL" id="MEA5478057.1"/>
    </source>
</evidence>
<dbReference type="Proteomes" id="UP001301388">
    <property type="component" value="Unassembled WGS sequence"/>
</dbReference>
<evidence type="ECO:0000313" key="2">
    <source>
        <dbReference type="Proteomes" id="UP001301388"/>
    </source>
</evidence>
<gene>
    <name evidence="1" type="ORF">VB774_10540</name>
</gene>
<keyword evidence="2" id="KW-1185">Reference proteome</keyword>
<comment type="caution">
    <text evidence="1">The sequence shown here is derived from an EMBL/GenBank/DDBJ whole genome shotgun (WGS) entry which is preliminary data.</text>
</comment>
<protein>
    <submittedName>
        <fullName evidence="1">Uncharacterized protein</fullName>
    </submittedName>
</protein>
<dbReference type="RefSeq" id="WP_323261633.1">
    <property type="nucleotide sequence ID" value="NZ_JAYGIE010000054.1"/>
</dbReference>
<reference evidence="1 2" key="1">
    <citation type="submission" date="2023-12" db="EMBL/GenBank/DDBJ databases">
        <title>Baltic Sea Cyanobacteria.</title>
        <authorList>
            <person name="Delbaje E."/>
            <person name="Fewer D.P."/>
            <person name="Shishido T.K."/>
        </authorList>
    </citation>
    <scope>NUCLEOTIDE SEQUENCE [LARGE SCALE GENOMIC DNA]</scope>
    <source>
        <strain evidence="1 2">UHCC 0370</strain>
    </source>
</reference>
<organism evidence="1 2">
    <name type="scientific">Pseudanabaena galeata UHCC 0370</name>
    <dbReference type="NCBI Taxonomy" id="3110310"/>
    <lineage>
        <taxon>Bacteria</taxon>
        <taxon>Bacillati</taxon>
        <taxon>Cyanobacteriota</taxon>
        <taxon>Cyanophyceae</taxon>
        <taxon>Pseudanabaenales</taxon>
        <taxon>Pseudanabaenaceae</taxon>
        <taxon>Pseudanabaena</taxon>
    </lineage>
</organism>